<evidence type="ECO:0000313" key="2">
    <source>
        <dbReference type="EMBL" id="KZT33181.1"/>
    </source>
</evidence>
<protein>
    <recommendedName>
        <fullName evidence="1">F-box domain-containing protein</fullName>
    </recommendedName>
</protein>
<feature type="domain" description="F-box" evidence="1">
    <location>
        <begin position="2"/>
        <end position="53"/>
    </location>
</feature>
<dbReference type="SUPFAM" id="SSF81383">
    <property type="entry name" value="F-box domain"/>
    <property type="match status" value="1"/>
</dbReference>
<sequence>MATSLVSLPPEILLIILDSLSVGDIVRVAQTSSALRRFVLSNRIPLSKSFNHSYTLHLPLTCTTKNLSPQLLYTHAVKSMAISARLAQSLNGSPIQPRQSVVYSLEALETKWDPTKPPVGYFVRDRILAFLNRQGIFVLLLGEAGDIEKHARLELQAEFETEIAYQMSQGENSLLVATVSLRDNGDLMHVREVCIAKDGFGSISNHLEIGLPLDTTSCVAIRDPYCVAVNTEEAYLVNWREKTGQWLKFHPHNMAGDKPGRDWTLFDILTIIIHPKDPVLVIFDCSDDHPTSGMYLADIPKAMQSIEETVRPEHILSLKTRSAPVWTSPFTPETGSDPESYEGKMFPMGFRRLSDSFWILDVLISGDIAETSDPNAPPDRSALARVSYDLSENWTAQIEIVGDI</sequence>
<reference evidence="2 3" key="1">
    <citation type="journal article" date="2016" name="Mol. Biol. Evol.">
        <title>Comparative Genomics of Early-Diverging Mushroom-Forming Fungi Provides Insights into the Origins of Lignocellulose Decay Capabilities.</title>
        <authorList>
            <person name="Nagy L.G."/>
            <person name="Riley R."/>
            <person name="Tritt A."/>
            <person name="Adam C."/>
            <person name="Daum C."/>
            <person name="Floudas D."/>
            <person name="Sun H."/>
            <person name="Yadav J.S."/>
            <person name="Pangilinan J."/>
            <person name="Larsson K.H."/>
            <person name="Matsuura K."/>
            <person name="Barry K."/>
            <person name="Labutti K."/>
            <person name="Kuo R."/>
            <person name="Ohm R.A."/>
            <person name="Bhattacharya S.S."/>
            <person name="Shirouzu T."/>
            <person name="Yoshinaga Y."/>
            <person name="Martin F.M."/>
            <person name="Grigoriev I.V."/>
            <person name="Hibbett D.S."/>
        </authorList>
    </citation>
    <scope>NUCLEOTIDE SEQUENCE [LARGE SCALE GENOMIC DNA]</scope>
    <source>
        <strain evidence="2 3">HHB10207 ss-3</strain>
    </source>
</reference>
<dbReference type="EMBL" id="KV428259">
    <property type="protein sequence ID" value="KZT33181.1"/>
    <property type="molecule type" value="Genomic_DNA"/>
</dbReference>
<dbReference type="PROSITE" id="PS50181">
    <property type="entry name" value="FBOX"/>
    <property type="match status" value="1"/>
</dbReference>
<accession>A0A165YFB1</accession>
<dbReference type="CDD" id="cd09917">
    <property type="entry name" value="F-box_SF"/>
    <property type="match status" value="1"/>
</dbReference>
<dbReference type="InterPro" id="IPR001810">
    <property type="entry name" value="F-box_dom"/>
</dbReference>
<dbReference type="InterPro" id="IPR036047">
    <property type="entry name" value="F-box-like_dom_sf"/>
</dbReference>
<name>A0A165YFB1_9AGAM</name>
<evidence type="ECO:0000313" key="3">
    <source>
        <dbReference type="Proteomes" id="UP000076798"/>
    </source>
</evidence>
<evidence type="ECO:0000259" key="1">
    <source>
        <dbReference type="PROSITE" id="PS50181"/>
    </source>
</evidence>
<dbReference type="AlphaFoldDB" id="A0A165YFB1"/>
<organism evidence="2 3">
    <name type="scientific">Sistotremastrum suecicum HHB10207 ss-3</name>
    <dbReference type="NCBI Taxonomy" id="1314776"/>
    <lineage>
        <taxon>Eukaryota</taxon>
        <taxon>Fungi</taxon>
        <taxon>Dikarya</taxon>
        <taxon>Basidiomycota</taxon>
        <taxon>Agaricomycotina</taxon>
        <taxon>Agaricomycetes</taxon>
        <taxon>Sistotremastrales</taxon>
        <taxon>Sistotremastraceae</taxon>
        <taxon>Sistotremastrum</taxon>
    </lineage>
</organism>
<dbReference type="Proteomes" id="UP000076798">
    <property type="component" value="Unassembled WGS sequence"/>
</dbReference>
<proteinExistence type="predicted"/>
<gene>
    <name evidence="2" type="ORF">SISSUDRAFT_1132696</name>
</gene>
<keyword evidence="3" id="KW-1185">Reference proteome</keyword>
<dbReference type="Pfam" id="PF12937">
    <property type="entry name" value="F-box-like"/>
    <property type="match status" value="1"/>
</dbReference>